<evidence type="ECO:0000313" key="2">
    <source>
        <dbReference type="Proteomes" id="UP001280121"/>
    </source>
</evidence>
<name>A0AAD9X2I2_9ROSI</name>
<dbReference type="EMBL" id="JANJYI010000004">
    <property type="protein sequence ID" value="KAK2651560.1"/>
    <property type="molecule type" value="Genomic_DNA"/>
</dbReference>
<reference evidence="1" key="1">
    <citation type="journal article" date="2023" name="Plant J.">
        <title>Genome sequences and population genomics provide insights into the demographic history, inbreeding, and mutation load of two 'living fossil' tree species of Dipteronia.</title>
        <authorList>
            <person name="Feng Y."/>
            <person name="Comes H.P."/>
            <person name="Chen J."/>
            <person name="Zhu S."/>
            <person name="Lu R."/>
            <person name="Zhang X."/>
            <person name="Li P."/>
            <person name="Qiu J."/>
            <person name="Olsen K.M."/>
            <person name="Qiu Y."/>
        </authorList>
    </citation>
    <scope>NUCLEOTIDE SEQUENCE</scope>
    <source>
        <strain evidence="1">KIB01</strain>
    </source>
</reference>
<dbReference type="AlphaFoldDB" id="A0AAD9X2I2"/>
<keyword evidence="2" id="KW-1185">Reference proteome</keyword>
<organism evidence="1 2">
    <name type="scientific">Dipteronia dyeriana</name>
    <dbReference type="NCBI Taxonomy" id="168575"/>
    <lineage>
        <taxon>Eukaryota</taxon>
        <taxon>Viridiplantae</taxon>
        <taxon>Streptophyta</taxon>
        <taxon>Embryophyta</taxon>
        <taxon>Tracheophyta</taxon>
        <taxon>Spermatophyta</taxon>
        <taxon>Magnoliopsida</taxon>
        <taxon>eudicotyledons</taxon>
        <taxon>Gunneridae</taxon>
        <taxon>Pentapetalae</taxon>
        <taxon>rosids</taxon>
        <taxon>malvids</taxon>
        <taxon>Sapindales</taxon>
        <taxon>Sapindaceae</taxon>
        <taxon>Hippocastanoideae</taxon>
        <taxon>Acereae</taxon>
        <taxon>Dipteronia</taxon>
    </lineage>
</organism>
<accession>A0AAD9X2I2</accession>
<protein>
    <submittedName>
        <fullName evidence="1">Uncharacterized protein</fullName>
    </submittedName>
</protein>
<gene>
    <name evidence="1" type="ORF">Ddye_011416</name>
</gene>
<proteinExistence type="predicted"/>
<comment type="caution">
    <text evidence="1">The sequence shown here is derived from an EMBL/GenBank/DDBJ whole genome shotgun (WGS) entry which is preliminary data.</text>
</comment>
<evidence type="ECO:0000313" key="1">
    <source>
        <dbReference type="EMBL" id="KAK2651560.1"/>
    </source>
</evidence>
<dbReference type="PANTHER" id="PTHR11649:SF75">
    <property type="entry name" value="PROTEIN, PUTATIVE, EXPRESSED-RELATED"/>
    <property type="match status" value="1"/>
</dbReference>
<dbReference type="PANTHER" id="PTHR11649">
    <property type="entry name" value="MSS1/TRME-RELATED GTP-BINDING PROTEIN"/>
    <property type="match status" value="1"/>
</dbReference>
<sequence>MLESLSRLMLWEDSINHFFGKQKLVHCGFAWLWCDKMTVSKGRRPEEHIRSFQGLIRENCDKQHPPWIMTSSVTGLGRDELLLHMSQPRNYWGQ</sequence>
<dbReference type="Proteomes" id="UP001280121">
    <property type="component" value="Unassembled WGS sequence"/>
</dbReference>